<proteinExistence type="predicted"/>
<name>A0A9W8GUN1_9FUNG</name>
<accession>A0A9W8GUN1</accession>
<sequence>MDNSTYNEGSVPDAPAPAEVERVLRTYARTLEEFARAFGGRSDLCACLIRLIAAPGSIPTATLYVTVSMLRRYMRTSSPSGNNPTADPVAARSVSPAFNDHAAAALSLADPIASTDAGPAAVSALRLHLLSAILSVARPTAAKKGKGRAPPADVPKTPSLQMGQGIDPQVVDVIEISLDEEGDGPS</sequence>
<dbReference type="EMBL" id="JANBUH010000201">
    <property type="protein sequence ID" value="KAJ2753321.1"/>
    <property type="molecule type" value="Genomic_DNA"/>
</dbReference>
<dbReference type="AlphaFoldDB" id="A0A9W8GUN1"/>
<gene>
    <name evidence="2" type="ORF">GGI19_003210</name>
</gene>
<evidence type="ECO:0000313" key="3">
    <source>
        <dbReference type="Proteomes" id="UP001140011"/>
    </source>
</evidence>
<dbReference type="Proteomes" id="UP001140011">
    <property type="component" value="Unassembled WGS sequence"/>
</dbReference>
<feature type="non-terminal residue" evidence="2">
    <location>
        <position position="186"/>
    </location>
</feature>
<keyword evidence="3" id="KW-1185">Reference proteome</keyword>
<evidence type="ECO:0000313" key="2">
    <source>
        <dbReference type="EMBL" id="KAJ2753321.1"/>
    </source>
</evidence>
<protein>
    <submittedName>
        <fullName evidence="2">Uncharacterized protein</fullName>
    </submittedName>
</protein>
<feature type="region of interest" description="Disordered" evidence="1">
    <location>
        <begin position="141"/>
        <end position="166"/>
    </location>
</feature>
<evidence type="ECO:0000256" key="1">
    <source>
        <dbReference type="SAM" id="MobiDB-lite"/>
    </source>
</evidence>
<organism evidence="2 3">
    <name type="scientific">Coemansia pectinata</name>
    <dbReference type="NCBI Taxonomy" id="1052879"/>
    <lineage>
        <taxon>Eukaryota</taxon>
        <taxon>Fungi</taxon>
        <taxon>Fungi incertae sedis</taxon>
        <taxon>Zoopagomycota</taxon>
        <taxon>Kickxellomycotina</taxon>
        <taxon>Kickxellomycetes</taxon>
        <taxon>Kickxellales</taxon>
        <taxon>Kickxellaceae</taxon>
        <taxon>Coemansia</taxon>
    </lineage>
</organism>
<reference evidence="2" key="1">
    <citation type="submission" date="2022-07" db="EMBL/GenBank/DDBJ databases">
        <title>Phylogenomic reconstructions and comparative analyses of Kickxellomycotina fungi.</title>
        <authorList>
            <person name="Reynolds N.K."/>
            <person name="Stajich J.E."/>
            <person name="Barry K."/>
            <person name="Grigoriev I.V."/>
            <person name="Crous P."/>
            <person name="Smith M.E."/>
        </authorList>
    </citation>
    <scope>NUCLEOTIDE SEQUENCE</scope>
    <source>
        <strain evidence="2">BCRC 34297</strain>
    </source>
</reference>
<comment type="caution">
    <text evidence="2">The sequence shown here is derived from an EMBL/GenBank/DDBJ whole genome shotgun (WGS) entry which is preliminary data.</text>
</comment>